<name>A0AA40K9G3_9PEZI</name>
<accession>A0AA40K9G3</accession>
<proteinExistence type="predicted"/>
<evidence type="ECO:0000313" key="2">
    <source>
        <dbReference type="Proteomes" id="UP001172155"/>
    </source>
</evidence>
<dbReference type="Proteomes" id="UP001172155">
    <property type="component" value="Unassembled WGS sequence"/>
</dbReference>
<gene>
    <name evidence="1" type="ORF">B0T18DRAFT_425730</name>
</gene>
<reference evidence="1" key="1">
    <citation type="submission" date="2023-06" db="EMBL/GenBank/DDBJ databases">
        <title>Genome-scale phylogeny and comparative genomics of the fungal order Sordariales.</title>
        <authorList>
            <consortium name="Lawrence Berkeley National Laboratory"/>
            <person name="Hensen N."/>
            <person name="Bonometti L."/>
            <person name="Westerberg I."/>
            <person name="Brannstrom I.O."/>
            <person name="Guillou S."/>
            <person name="Cros-Aarteil S."/>
            <person name="Calhoun S."/>
            <person name="Haridas S."/>
            <person name="Kuo A."/>
            <person name="Mondo S."/>
            <person name="Pangilinan J."/>
            <person name="Riley R."/>
            <person name="LaButti K."/>
            <person name="Andreopoulos B."/>
            <person name="Lipzen A."/>
            <person name="Chen C."/>
            <person name="Yanf M."/>
            <person name="Daum C."/>
            <person name="Ng V."/>
            <person name="Clum A."/>
            <person name="Steindorff A."/>
            <person name="Ohm R."/>
            <person name="Martin F."/>
            <person name="Silar P."/>
            <person name="Natvig D."/>
            <person name="Lalanne C."/>
            <person name="Gautier V."/>
            <person name="Ament-velasquez S.L."/>
            <person name="Kruys A."/>
            <person name="Hutchinson M.I."/>
            <person name="Powell A.J."/>
            <person name="Barry K."/>
            <person name="Miller A.N."/>
            <person name="Grigoriev I.V."/>
            <person name="Debuchy R."/>
            <person name="Gladieux P."/>
            <person name="Thoren M.H."/>
            <person name="Johannesson H."/>
        </authorList>
    </citation>
    <scope>NUCLEOTIDE SEQUENCE</scope>
    <source>
        <strain evidence="1">SMH3187-1</strain>
    </source>
</reference>
<comment type="caution">
    <text evidence="1">The sequence shown here is derived from an EMBL/GenBank/DDBJ whole genome shotgun (WGS) entry which is preliminary data.</text>
</comment>
<keyword evidence="2" id="KW-1185">Reference proteome</keyword>
<dbReference type="PANTHER" id="PTHR34714">
    <property type="entry name" value="EGF-LIKE DOMAIN-CONTAINING PROTEIN"/>
    <property type="match status" value="1"/>
</dbReference>
<protein>
    <submittedName>
        <fullName evidence="1">Uncharacterized protein</fullName>
    </submittedName>
</protein>
<organism evidence="1 2">
    <name type="scientific">Schizothecium vesticola</name>
    <dbReference type="NCBI Taxonomy" id="314040"/>
    <lineage>
        <taxon>Eukaryota</taxon>
        <taxon>Fungi</taxon>
        <taxon>Dikarya</taxon>
        <taxon>Ascomycota</taxon>
        <taxon>Pezizomycotina</taxon>
        <taxon>Sordariomycetes</taxon>
        <taxon>Sordariomycetidae</taxon>
        <taxon>Sordariales</taxon>
        <taxon>Schizotheciaceae</taxon>
        <taxon>Schizothecium</taxon>
    </lineage>
</organism>
<evidence type="ECO:0000313" key="1">
    <source>
        <dbReference type="EMBL" id="KAK0751019.1"/>
    </source>
</evidence>
<dbReference type="EMBL" id="JAUKUD010000002">
    <property type="protein sequence ID" value="KAK0751019.1"/>
    <property type="molecule type" value="Genomic_DNA"/>
</dbReference>
<sequence length="888" mass="98762">MAVIDITSAFESTISVLTPPEQKLARETYTTEHAALTVPGKGIVWGVCPFAPLVSTIDYLRGIGTTGKNRYNDILTGTSQKPEQFSPLTIHLFCDTLEVTPGQRITVPDKEKTMSYNIQIFARELKPAVPLASPPPTVKPAVPAAPDDNKPVAPTAQNAPLTPTIDVTLSKGSKLLLSIPDRPANVVIKVTVSGGESDTRRWDNDGTYGLLIKESNGRVTWQPRDPPVGALEHIDVSSLINRDGTIKDTRLLNDFFPRLLQLQLLVASAHMERAPLLARKLLSYITLSTSASQNAELNFRANTLLNTLVFDKNVEYVSSLNVYESDSMLKSRLAAVQAFEQAFANFTALSINSESHALSAASLVAKSDNALESYQFQLQLKKKEFDNAAEARTKAQNSYDKHYDEVNGEATKFKANVLKYSDEQISQSDKDMAWDIATAVLDVATSCFQKQPSGVGAAALQIRNTLVKRDQVFETIRKLWDLVLTLPAMMGKINSILDSTEDMQKLVTGLRDGTLDHEDVLDQVAGSLKTRTATPDLINVTAAWSAFEVLVGRYETSVNELKVDGNTIDGAGDLFNAMRNLVIYGKATIQAKVTMVQKMDELATVVLQQKLEGRNKSQQILVAQHIANNARFYRLLERAMFDRLITVRGRAFLDILAYQAAYKYHTMSTTSPISLSPLKPVALYLQDAADLQAAVLGFGARTIVQRRTFSILSLASHKSPIELATQFQTTGAATIFVSPADRIWERFYRIRLLRVRCFLEGVKHESTQSYPHPYLRLALTSDSSFFDNDLNLAGYNTGKERLYTPSRVYIAGRRVFSFEYDPNIDDRKASINCDGDVGMEKEFTSYTPITAWQVRIVDDEYGVVTREQLRWEGFSGVRMEFFCEFVRV</sequence>
<dbReference type="PANTHER" id="PTHR34714:SF2">
    <property type="entry name" value="EGF-LIKE DOMAIN-CONTAINING PROTEIN"/>
    <property type="match status" value="1"/>
</dbReference>
<dbReference type="AlphaFoldDB" id="A0AA40K9G3"/>